<dbReference type="Gene3D" id="3.90.550.10">
    <property type="entry name" value="Spore Coat Polysaccharide Biosynthesis Protein SpsA, Chain A"/>
    <property type="match status" value="1"/>
</dbReference>
<evidence type="ECO:0000313" key="6">
    <source>
        <dbReference type="Proteomes" id="UP000626786"/>
    </source>
</evidence>
<keyword evidence="6" id="KW-1185">Reference proteome</keyword>
<dbReference type="CDD" id="cd06423">
    <property type="entry name" value="CESA_like"/>
    <property type="match status" value="1"/>
</dbReference>
<evidence type="ECO:0000256" key="2">
    <source>
        <dbReference type="ARBA" id="ARBA00022676"/>
    </source>
</evidence>
<keyword evidence="4" id="KW-1133">Transmembrane helix</keyword>
<keyword evidence="2" id="KW-0328">Glycosyltransferase</keyword>
<evidence type="ECO:0000256" key="3">
    <source>
        <dbReference type="ARBA" id="ARBA00022679"/>
    </source>
</evidence>
<proteinExistence type="inferred from homology"/>
<dbReference type="Pfam" id="PF13641">
    <property type="entry name" value="Glyco_tranf_2_3"/>
    <property type="match status" value="1"/>
</dbReference>
<name>A0ABR8U8Y1_9BACL</name>
<organism evidence="5 6">
    <name type="scientific">Sporosarcina quadrami</name>
    <dbReference type="NCBI Taxonomy" id="2762234"/>
    <lineage>
        <taxon>Bacteria</taxon>
        <taxon>Bacillati</taxon>
        <taxon>Bacillota</taxon>
        <taxon>Bacilli</taxon>
        <taxon>Bacillales</taxon>
        <taxon>Caryophanaceae</taxon>
        <taxon>Sporosarcina</taxon>
    </lineage>
</organism>
<sequence length="458" mass="52395">MLVTITLVFFCLFIVFQVLYIFVPLYSSRKKEKTYPSVEKGISVLIPAYNENLVIENCISGLFQVSYGHMEIIFINDGSTDLTLKTLQKLLLLNITEKVKTDTLSHEKVRKVYRSAIYPNIYVLDKANGGKADALNAGICYASHDIIITLDADSVLDSQSLTEINRTFEDDTIVAAGGLVHVLQGYHHNGNSFNPSFHASNLIRFQVVRYLTGFYMNKTTQSTLNAMTVIAGAFGAFRKDVLFQAGGYRKTVGEDMDITLRIQELIGTILKGKRIAFIPEAICYTECPASLKSLYNQRIRWQKAFIDCIITFRKSLFRKMNFRVSLFLLFDSLILGTLSAYPVLFIPLILLFTPNHLKLFLLLFSISFSIAILLHIATLLVSRRFAHHYRFREYLTIISFLPLEVLLYRLTEVVFVTFGTILYFFNKDEWSRSDRIGKPILLNRHMTIDLNDKREVKS</sequence>
<dbReference type="SUPFAM" id="SSF53448">
    <property type="entry name" value="Nucleotide-diphospho-sugar transferases"/>
    <property type="match status" value="1"/>
</dbReference>
<feature type="transmembrane region" description="Helical" evidence="4">
    <location>
        <begin position="324"/>
        <end position="353"/>
    </location>
</feature>
<keyword evidence="3" id="KW-0808">Transferase</keyword>
<keyword evidence="4" id="KW-0812">Transmembrane</keyword>
<evidence type="ECO:0000256" key="1">
    <source>
        <dbReference type="ARBA" id="ARBA00006739"/>
    </source>
</evidence>
<feature type="transmembrane region" description="Helical" evidence="4">
    <location>
        <begin position="6"/>
        <end position="26"/>
    </location>
</feature>
<dbReference type="Proteomes" id="UP000626786">
    <property type="component" value="Unassembled WGS sequence"/>
</dbReference>
<feature type="transmembrane region" description="Helical" evidence="4">
    <location>
        <begin position="359"/>
        <end position="382"/>
    </location>
</feature>
<feature type="transmembrane region" description="Helical" evidence="4">
    <location>
        <begin position="394"/>
        <end position="425"/>
    </location>
</feature>
<evidence type="ECO:0000256" key="4">
    <source>
        <dbReference type="SAM" id="Phobius"/>
    </source>
</evidence>
<accession>A0ABR8U8Y1</accession>
<keyword evidence="4" id="KW-0472">Membrane</keyword>
<evidence type="ECO:0000313" key="5">
    <source>
        <dbReference type="EMBL" id="MBD7984497.1"/>
    </source>
</evidence>
<reference evidence="5 6" key="1">
    <citation type="submission" date="2020-08" db="EMBL/GenBank/DDBJ databases">
        <title>A Genomic Blueprint of the Chicken Gut Microbiome.</title>
        <authorList>
            <person name="Gilroy R."/>
            <person name="Ravi A."/>
            <person name="Getino M."/>
            <person name="Pursley I."/>
            <person name="Horton D.L."/>
            <person name="Alikhan N.-F."/>
            <person name="Baker D."/>
            <person name="Gharbi K."/>
            <person name="Hall N."/>
            <person name="Watson M."/>
            <person name="Adriaenssens E.M."/>
            <person name="Foster-Nyarko E."/>
            <person name="Jarju S."/>
            <person name="Secka A."/>
            <person name="Antonio M."/>
            <person name="Oren A."/>
            <person name="Chaudhuri R."/>
            <person name="La Ragione R.M."/>
            <person name="Hildebrand F."/>
            <person name="Pallen M.J."/>
        </authorList>
    </citation>
    <scope>NUCLEOTIDE SEQUENCE [LARGE SCALE GENOMIC DNA]</scope>
    <source>
        <strain evidence="5 6">Sa2YVA2</strain>
    </source>
</reference>
<protein>
    <submittedName>
        <fullName evidence="5">Glycosyltransferase family 2 protein</fullName>
    </submittedName>
</protein>
<dbReference type="PANTHER" id="PTHR43630">
    <property type="entry name" value="POLY-BETA-1,6-N-ACETYL-D-GLUCOSAMINE SYNTHASE"/>
    <property type="match status" value="1"/>
</dbReference>
<comment type="similarity">
    <text evidence="1">Belongs to the glycosyltransferase 2 family.</text>
</comment>
<dbReference type="RefSeq" id="WP_191694202.1">
    <property type="nucleotide sequence ID" value="NZ_JACSQN010000006.1"/>
</dbReference>
<dbReference type="EMBL" id="JACSQN010000006">
    <property type="protein sequence ID" value="MBD7984497.1"/>
    <property type="molecule type" value="Genomic_DNA"/>
</dbReference>
<gene>
    <name evidence="5" type="ORF">H9649_07890</name>
</gene>
<comment type="caution">
    <text evidence="5">The sequence shown here is derived from an EMBL/GenBank/DDBJ whole genome shotgun (WGS) entry which is preliminary data.</text>
</comment>
<dbReference type="PANTHER" id="PTHR43630:SF1">
    <property type="entry name" value="POLY-BETA-1,6-N-ACETYL-D-GLUCOSAMINE SYNTHASE"/>
    <property type="match status" value="1"/>
</dbReference>
<dbReference type="InterPro" id="IPR029044">
    <property type="entry name" value="Nucleotide-diphossugar_trans"/>
</dbReference>